<dbReference type="GO" id="GO:0008270">
    <property type="term" value="F:zinc ion binding"/>
    <property type="evidence" value="ECO:0007669"/>
    <property type="project" value="UniProtKB-KW"/>
</dbReference>
<dbReference type="PROSITE" id="PS50157">
    <property type="entry name" value="ZINC_FINGER_C2H2_2"/>
    <property type="match status" value="3"/>
</dbReference>
<evidence type="ECO:0000256" key="7">
    <source>
        <dbReference type="PROSITE-ProRule" id="PRU00042"/>
    </source>
</evidence>
<feature type="compositionally biased region" description="Basic and acidic residues" evidence="8">
    <location>
        <begin position="18"/>
        <end position="33"/>
    </location>
</feature>
<dbReference type="InterPro" id="IPR013087">
    <property type="entry name" value="Znf_C2H2_type"/>
</dbReference>
<dbReference type="SUPFAM" id="SSF57667">
    <property type="entry name" value="beta-beta-alpha zinc fingers"/>
    <property type="match status" value="1"/>
</dbReference>
<evidence type="ECO:0000256" key="6">
    <source>
        <dbReference type="ARBA" id="ARBA00023163"/>
    </source>
</evidence>
<feature type="region of interest" description="Disordered" evidence="8">
    <location>
        <begin position="149"/>
        <end position="175"/>
    </location>
</feature>
<dbReference type="STRING" id="981085.W9RCW6"/>
<keyword evidence="1" id="KW-0479">Metal-binding</keyword>
<evidence type="ECO:0000313" key="11">
    <source>
        <dbReference type="Proteomes" id="UP000030645"/>
    </source>
</evidence>
<dbReference type="GO" id="GO:0000976">
    <property type="term" value="F:transcription cis-regulatory region binding"/>
    <property type="evidence" value="ECO:0007669"/>
    <property type="project" value="TreeGrafter"/>
</dbReference>
<accession>W9RCW6</accession>
<dbReference type="OrthoDB" id="6077919at2759"/>
<organism evidence="10 11">
    <name type="scientific">Morus notabilis</name>
    <dbReference type="NCBI Taxonomy" id="981085"/>
    <lineage>
        <taxon>Eukaryota</taxon>
        <taxon>Viridiplantae</taxon>
        <taxon>Streptophyta</taxon>
        <taxon>Embryophyta</taxon>
        <taxon>Tracheophyta</taxon>
        <taxon>Spermatophyta</taxon>
        <taxon>Magnoliopsida</taxon>
        <taxon>eudicotyledons</taxon>
        <taxon>Gunneridae</taxon>
        <taxon>Pentapetalae</taxon>
        <taxon>rosids</taxon>
        <taxon>fabids</taxon>
        <taxon>Rosales</taxon>
        <taxon>Moraceae</taxon>
        <taxon>Moreae</taxon>
        <taxon>Morus</taxon>
    </lineage>
</organism>
<reference evidence="11" key="1">
    <citation type="submission" date="2013-01" db="EMBL/GenBank/DDBJ databases">
        <title>Draft Genome Sequence of a Mulberry Tree, Morus notabilis C.K. Schneid.</title>
        <authorList>
            <person name="He N."/>
            <person name="Zhao S."/>
        </authorList>
    </citation>
    <scope>NUCLEOTIDE SEQUENCE</scope>
</reference>
<sequence length="321" mass="35650">MEAEKNGGKKSKNGVNPKPDDDHDQHHVDNYDDQVRMMNNPDEVQVPDQDQELLPFVCRVCKKRFKSGKGLGGHKTMHDLPPKNNKRKAIIQDNDDEEEEEDVPICFLCEKSFRSMKALCSHMRVHPDRGWKGIQPLSAVPGGHYVIDDDNSSPVSAKKGSGNRTTSGCSSSSEGSELLSVLDRINKNKGKTKKEEGNNHYVCNVCNSSFTSYQALGGHKSGHNGTKNFSKSKIDSRKRKLSDSDSDDHGADLSRSADKTAAIFTDDKDDVSRIKGDSKINSHLSNSNAHSEYDSSRSEKNDRKGVYKQKLETTNSLLINQ</sequence>
<feature type="region of interest" description="Disordered" evidence="8">
    <location>
        <begin position="1"/>
        <end position="33"/>
    </location>
</feature>
<dbReference type="PANTHER" id="PTHR45988:SF18">
    <property type="entry name" value="C2H2-TYPE ZINC FINGER FAMILY PROTEIN"/>
    <property type="match status" value="1"/>
</dbReference>
<keyword evidence="4" id="KW-0862">Zinc</keyword>
<evidence type="ECO:0000256" key="4">
    <source>
        <dbReference type="ARBA" id="ARBA00022833"/>
    </source>
</evidence>
<dbReference type="EMBL" id="KE344020">
    <property type="protein sequence ID" value="EXB51082.1"/>
    <property type="molecule type" value="Genomic_DNA"/>
</dbReference>
<feature type="compositionally biased region" description="Basic and acidic residues" evidence="8">
    <location>
        <begin position="241"/>
        <end position="253"/>
    </location>
</feature>
<dbReference type="PROSITE" id="PS00028">
    <property type="entry name" value="ZINC_FINGER_C2H2_1"/>
    <property type="match status" value="3"/>
</dbReference>
<feature type="compositionally biased region" description="Polar residues" evidence="8">
    <location>
        <begin position="312"/>
        <end position="321"/>
    </location>
</feature>
<feature type="region of interest" description="Disordered" evidence="8">
    <location>
        <begin position="218"/>
        <end position="253"/>
    </location>
</feature>
<dbReference type="GO" id="GO:0003700">
    <property type="term" value="F:DNA-binding transcription factor activity"/>
    <property type="evidence" value="ECO:0007669"/>
    <property type="project" value="InterPro"/>
</dbReference>
<evidence type="ECO:0000256" key="1">
    <source>
        <dbReference type="ARBA" id="ARBA00022723"/>
    </source>
</evidence>
<feature type="region of interest" description="Disordered" evidence="8">
    <location>
        <begin position="272"/>
        <end position="321"/>
    </location>
</feature>
<dbReference type="InterPro" id="IPR044653">
    <property type="entry name" value="AZF1/2/3-like"/>
</dbReference>
<evidence type="ECO:0000256" key="2">
    <source>
        <dbReference type="ARBA" id="ARBA00022737"/>
    </source>
</evidence>
<proteinExistence type="predicted"/>
<dbReference type="InterPro" id="IPR036236">
    <property type="entry name" value="Znf_C2H2_sf"/>
</dbReference>
<keyword evidence="6" id="KW-0804">Transcription</keyword>
<dbReference type="AlphaFoldDB" id="W9RCW6"/>
<feature type="compositionally biased region" description="Polar residues" evidence="8">
    <location>
        <begin position="281"/>
        <end position="290"/>
    </location>
</feature>
<feature type="compositionally biased region" description="Basic and acidic residues" evidence="8">
    <location>
        <begin position="291"/>
        <end position="311"/>
    </location>
</feature>
<gene>
    <name evidence="10" type="ORF">L484_023785</name>
</gene>
<keyword evidence="2" id="KW-0677">Repeat</keyword>
<evidence type="ECO:0000256" key="5">
    <source>
        <dbReference type="ARBA" id="ARBA00023015"/>
    </source>
</evidence>
<feature type="domain" description="C2H2-type" evidence="9">
    <location>
        <begin position="201"/>
        <end position="228"/>
    </location>
</feature>
<keyword evidence="11" id="KW-1185">Reference proteome</keyword>
<feature type="domain" description="C2H2-type" evidence="9">
    <location>
        <begin position="56"/>
        <end position="78"/>
    </location>
</feature>
<keyword evidence="3 7" id="KW-0863">Zinc-finger</keyword>
<evidence type="ECO:0000313" key="10">
    <source>
        <dbReference type="EMBL" id="EXB51082.1"/>
    </source>
</evidence>
<evidence type="ECO:0000256" key="8">
    <source>
        <dbReference type="SAM" id="MobiDB-lite"/>
    </source>
</evidence>
<feature type="domain" description="C2H2-type" evidence="9">
    <location>
        <begin position="104"/>
        <end position="126"/>
    </location>
</feature>
<protein>
    <submittedName>
        <fullName evidence="10">Zinc finger protein ZAT3</fullName>
    </submittedName>
</protein>
<dbReference type="Pfam" id="PF13912">
    <property type="entry name" value="zf-C2H2_6"/>
    <property type="match status" value="3"/>
</dbReference>
<dbReference type="KEGG" id="mnt:21406539"/>
<evidence type="ECO:0000259" key="9">
    <source>
        <dbReference type="PROSITE" id="PS50157"/>
    </source>
</evidence>
<dbReference type="Gene3D" id="3.30.160.60">
    <property type="entry name" value="Classic Zinc Finger"/>
    <property type="match status" value="2"/>
</dbReference>
<dbReference type="SMART" id="SM00355">
    <property type="entry name" value="ZnF_C2H2"/>
    <property type="match status" value="3"/>
</dbReference>
<evidence type="ECO:0000256" key="3">
    <source>
        <dbReference type="ARBA" id="ARBA00022771"/>
    </source>
</evidence>
<keyword evidence="5" id="KW-0805">Transcription regulation</keyword>
<dbReference type="Proteomes" id="UP000030645">
    <property type="component" value="Unassembled WGS sequence"/>
</dbReference>
<dbReference type="eggNOG" id="KOG1721">
    <property type="taxonomic scope" value="Eukaryota"/>
</dbReference>
<dbReference type="GO" id="GO:0005634">
    <property type="term" value="C:nucleus"/>
    <property type="evidence" value="ECO:0007669"/>
    <property type="project" value="TreeGrafter"/>
</dbReference>
<dbReference type="PANTHER" id="PTHR45988">
    <property type="entry name" value="C2H2 TYPE ZINC FINGER TRANSCRIPTION FACTOR FAMILY-RELATED"/>
    <property type="match status" value="1"/>
</dbReference>
<name>W9RCW6_9ROSA</name>